<sequence length="592" mass="67687">MKKAPILALMLIAVVLVSACLGEGNTPASSTTSVTSSSPTESSITSVTSSYMEGHEGSVEFLYPEKPRAFEITIEQLYTLITQKYRPSYSIDGNLSVSFDGEHYVTGNFSFVVRNVSRQNPLFVFVAYPNNRRVLWLNLTIEDVLVNLSRAHYYVRTLSGTGWAYRVYFLNFTSSKETLRGRLAYKLDYGYFVSNGIIQYIMSPITQWFISPLDDVLNVTLYVPNGSMVFVPYEGVFNSSVSLENVNFSRSNYIFFIGGLYVRKDLTASNISVHVFIPKACYRDLYWPTAEMYITGTLTYYYKWLNVTLVNDVYILLRLGSVGRDFKGLTWGRYGLIVIDCVGGMSKLVNSDINIFYHELAHLWFGGYANFGRLNEGFATYLEWRMLDVFGHRKYFFQKVEEEVIRYHSRINIASALDLRSRGYSDPAVTAMIYNKAAFAFRSLELVMGRETFDRALEDLLRDCQGTYCDLTTVQVVFENVSGQDLGWFFEEWFNSTKLPDYKIENLTLSSESGSYSLTFTITDTSNFIMPLEIRTVTEDGRFIDKTVWVNGSAEVSFKLDAKPMRIILDPNEWMVNENKEYDVNGIKVIVE</sequence>
<dbReference type="PROSITE" id="PS51257">
    <property type="entry name" value="PROKAR_LIPOPROTEIN"/>
    <property type="match status" value="1"/>
</dbReference>
<dbReference type="Pfam" id="PF01433">
    <property type="entry name" value="Peptidase_M1"/>
    <property type="match status" value="1"/>
</dbReference>
<dbReference type="SUPFAM" id="SSF55486">
    <property type="entry name" value="Metalloproteases ('zincins'), catalytic domain"/>
    <property type="match status" value="1"/>
</dbReference>
<dbReference type="HOGENOM" id="CLU_032882_0_0_2"/>
<dbReference type="STRING" id="1343739.PAP_00355"/>
<dbReference type="InterPro" id="IPR014782">
    <property type="entry name" value="Peptidase_M1_dom"/>
</dbReference>
<keyword evidence="4" id="KW-1185">Reference proteome</keyword>
<reference evidence="4" key="1">
    <citation type="submission" date="2013-06" db="EMBL/GenBank/DDBJ databases">
        <title>Complete Genome Sequence of Hyperthermophilic Palaeococcus pacificus DY20341T, Isolated from a Deep-Sea Hydrothermal Sediments.</title>
        <authorList>
            <person name="Zeng X."/>
            <person name="Shao Z."/>
        </authorList>
    </citation>
    <scope>NUCLEOTIDE SEQUENCE [LARGE SCALE GENOMIC DNA]</scope>
    <source>
        <strain evidence="4">DY20341</strain>
    </source>
</reference>
<dbReference type="AlphaFoldDB" id="A0A075LVM3"/>
<protein>
    <recommendedName>
        <fullName evidence="2">Peptidase M1 membrane alanine aminopeptidase domain-containing protein</fullName>
    </recommendedName>
</protein>
<dbReference type="KEGG" id="ppac:PAP_00355"/>
<dbReference type="GO" id="GO:0008237">
    <property type="term" value="F:metallopeptidase activity"/>
    <property type="evidence" value="ECO:0007669"/>
    <property type="project" value="InterPro"/>
</dbReference>
<dbReference type="Proteomes" id="UP000027981">
    <property type="component" value="Chromosome"/>
</dbReference>
<evidence type="ECO:0000256" key="1">
    <source>
        <dbReference type="SAM" id="MobiDB-lite"/>
    </source>
</evidence>
<reference evidence="3 4" key="2">
    <citation type="journal article" date="2015" name="Genome Announc.">
        <title>Complete Genome Sequence of Hyperthermophilic Piezophilic Archaeon Palaeococcus pacificus DY20341T, Isolated from Deep-Sea Hydrothermal Sediments.</title>
        <authorList>
            <person name="Zeng X."/>
            <person name="Jebbar M."/>
            <person name="Shao Z."/>
        </authorList>
    </citation>
    <scope>NUCLEOTIDE SEQUENCE [LARGE SCALE GENOMIC DNA]</scope>
    <source>
        <strain evidence="3 4">DY20341</strain>
    </source>
</reference>
<gene>
    <name evidence="3" type="ORF">PAP_00355</name>
</gene>
<dbReference type="EMBL" id="CP006019">
    <property type="protein sequence ID" value="AIF68518.1"/>
    <property type="molecule type" value="Genomic_DNA"/>
</dbReference>
<evidence type="ECO:0000259" key="2">
    <source>
        <dbReference type="Pfam" id="PF01433"/>
    </source>
</evidence>
<organism evidence="3 4">
    <name type="scientific">Palaeococcus pacificus DY20341</name>
    <dbReference type="NCBI Taxonomy" id="1343739"/>
    <lineage>
        <taxon>Archaea</taxon>
        <taxon>Methanobacteriati</taxon>
        <taxon>Methanobacteriota</taxon>
        <taxon>Thermococci</taxon>
        <taxon>Thermococcales</taxon>
        <taxon>Thermococcaceae</taxon>
        <taxon>Palaeococcus</taxon>
    </lineage>
</organism>
<dbReference type="InterPro" id="IPR027268">
    <property type="entry name" value="Peptidase_M4/M1_CTD_sf"/>
</dbReference>
<feature type="region of interest" description="Disordered" evidence="1">
    <location>
        <begin position="27"/>
        <end position="47"/>
    </location>
</feature>
<dbReference type="GO" id="GO:0008270">
    <property type="term" value="F:zinc ion binding"/>
    <property type="evidence" value="ECO:0007669"/>
    <property type="project" value="InterPro"/>
</dbReference>
<name>A0A075LVM3_9EURY</name>
<accession>A0A075LVM3</accession>
<dbReference type="eggNOG" id="arCOG02969">
    <property type="taxonomic scope" value="Archaea"/>
</dbReference>
<dbReference type="Gene3D" id="1.10.390.10">
    <property type="entry name" value="Neutral Protease Domain 2"/>
    <property type="match status" value="1"/>
</dbReference>
<evidence type="ECO:0000313" key="3">
    <source>
        <dbReference type="EMBL" id="AIF68518.1"/>
    </source>
</evidence>
<proteinExistence type="predicted"/>
<evidence type="ECO:0000313" key="4">
    <source>
        <dbReference type="Proteomes" id="UP000027981"/>
    </source>
</evidence>
<feature type="domain" description="Peptidase M1 membrane alanine aminopeptidase" evidence="2">
    <location>
        <begin position="328"/>
        <end position="493"/>
    </location>
</feature>